<keyword evidence="2" id="KW-1185">Reference proteome</keyword>
<gene>
    <name evidence="1" type="ORF">CQA58_01970</name>
</gene>
<sequence>MSEQIKQIDEIILHKNEPLAKELESKPDEIAQVLLNVEKIVANSLTYPQSRLTDPNLGHWDIYRDSEENKSTISIPLSRPLMARSPNLDIKKGVVAIDFGTKSTTVAVMDERSDKRLLRIGAGEFLKDDATKEDYENPTFMYFADIDSFWNDYHSGKSRPLTRWRDLSVAYEPKREFDRSRDGSRFYQYFADLKQWAKKNTKTPTNIVDTRGIRPLKNFVDCGEKNFNPIEVYAYYIGRYINNMMDGIYLHYVLSYPAKYPKNVREKLKESFERGLKKAIPYAVLTHPENGKDFEVEISVSEPAAYAISALKEYGFYSSKAFEKDKEHYYGVFDFGGGTTDFDFGVWRKSEDRRYSVEIEHFKSGGNNELGGENLLELLAYRVFEDEVNQKAMKEKGCSFSEPENYKVKVPGGLETLISSSQQAQKNTKILMEFLRSFWENAHIFGEKTNGASSEFETGSLQLTLVPEEGVDCVVTLKFDAQAMLKVLEEKIQEGVDQFFSIFEIASEKMPGLKKLHIFLGGNSSRSRLVGEAFKRAIEDYADLGDKLEFVLYPPLGTPESEKLREELGLNKGTEDYSRQVTCKSGVVFGLLDGLPSGKIKVIPEVSQDEEAKFEFYLGDEDFGCFEIIYDPNEAVGSEKYCIKDYVGDFILYYTKDPRAGEGGLGIGETRRMPISFNTEQEDGGVYVEILGPSKIRLIAKKKDGEILEIQEFDLED</sequence>
<evidence type="ECO:0008006" key="3">
    <source>
        <dbReference type="Google" id="ProtNLM"/>
    </source>
</evidence>
<dbReference type="Gene3D" id="3.30.30.30">
    <property type="match status" value="1"/>
</dbReference>
<evidence type="ECO:0000313" key="1">
    <source>
        <dbReference type="EMBL" id="RDU71832.1"/>
    </source>
</evidence>
<dbReference type="EMBL" id="NXLV01000002">
    <property type="protein sequence ID" value="RDU71832.1"/>
    <property type="molecule type" value="Genomic_DNA"/>
</dbReference>
<dbReference type="RefSeq" id="WP_115569042.1">
    <property type="nucleotide sequence ID" value="NZ_NXLV01000002.1"/>
</dbReference>
<dbReference type="InterPro" id="IPR043129">
    <property type="entry name" value="ATPase_NBD"/>
</dbReference>
<dbReference type="Proteomes" id="UP000257045">
    <property type="component" value="Unassembled WGS sequence"/>
</dbReference>
<dbReference type="OrthoDB" id="8476780at2"/>
<accession>A0A3D8J2R2</accession>
<name>A0A3D8J2R2_9HELI</name>
<reference evidence="1 2" key="1">
    <citation type="submission" date="2018-04" db="EMBL/GenBank/DDBJ databases">
        <title>Novel Campyloabacter and Helicobacter Species and Strains.</title>
        <authorList>
            <person name="Mannion A.J."/>
            <person name="Shen Z."/>
            <person name="Fox J.G."/>
        </authorList>
    </citation>
    <scope>NUCLEOTIDE SEQUENCE [LARGE SCALE GENOMIC DNA]</scope>
    <source>
        <strain evidence="1 2">MIT 04-9366</strain>
    </source>
</reference>
<dbReference type="Gene3D" id="3.90.640.10">
    <property type="entry name" value="Actin, Chain A, domain 4"/>
    <property type="match status" value="1"/>
</dbReference>
<comment type="caution">
    <text evidence="1">The sequence shown here is derived from an EMBL/GenBank/DDBJ whole genome shotgun (WGS) entry which is preliminary data.</text>
</comment>
<dbReference type="Gene3D" id="3.30.420.40">
    <property type="match status" value="2"/>
</dbReference>
<proteinExistence type="predicted"/>
<organism evidence="1 2">
    <name type="scientific">Helicobacter brantae</name>
    <dbReference type="NCBI Taxonomy" id="375927"/>
    <lineage>
        <taxon>Bacteria</taxon>
        <taxon>Pseudomonadati</taxon>
        <taxon>Campylobacterota</taxon>
        <taxon>Epsilonproteobacteria</taxon>
        <taxon>Campylobacterales</taxon>
        <taxon>Helicobacteraceae</taxon>
        <taxon>Helicobacter</taxon>
    </lineage>
</organism>
<protein>
    <recommendedName>
        <fullName evidence="3">Molecular chaperone DnaK</fullName>
    </recommendedName>
</protein>
<evidence type="ECO:0000313" key="2">
    <source>
        <dbReference type="Proteomes" id="UP000257045"/>
    </source>
</evidence>
<dbReference type="AlphaFoldDB" id="A0A3D8J2R2"/>
<dbReference type="SUPFAM" id="SSF53067">
    <property type="entry name" value="Actin-like ATPase domain"/>
    <property type="match status" value="1"/>
</dbReference>